<evidence type="ECO:0000256" key="14">
    <source>
        <dbReference type="RuleBase" id="RU004445"/>
    </source>
</evidence>
<evidence type="ECO:0000256" key="6">
    <source>
        <dbReference type="ARBA" id="ARBA00022430"/>
    </source>
</evidence>
<gene>
    <name evidence="13" type="primary">leuB</name>
    <name evidence="16" type="ORF">J2Z34_000711</name>
</gene>
<feature type="binding site" evidence="13">
    <location>
        <begin position="76"/>
        <end position="89"/>
    </location>
    <ligand>
        <name>NAD(+)</name>
        <dbReference type="ChEBI" id="CHEBI:57540"/>
    </ligand>
</feature>
<keyword evidence="13" id="KW-0464">Manganese</keyword>
<evidence type="ECO:0000256" key="2">
    <source>
        <dbReference type="ARBA" id="ARBA00001936"/>
    </source>
</evidence>
<keyword evidence="8 13" id="KW-0479">Metal-binding</keyword>
<feature type="site" description="Important for catalysis" evidence="13">
    <location>
        <position position="142"/>
    </location>
</feature>
<evidence type="ECO:0000256" key="10">
    <source>
        <dbReference type="ARBA" id="ARBA00023002"/>
    </source>
</evidence>
<proteinExistence type="inferred from homology"/>
<dbReference type="HAMAP" id="MF_01033">
    <property type="entry name" value="LeuB_type1"/>
    <property type="match status" value="1"/>
</dbReference>
<evidence type="ECO:0000256" key="11">
    <source>
        <dbReference type="ARBA" id="ARBA00023027"/>
    </source>
</evidence>
<keyword evidence="12 13" id="KW-0100">Branched-chain amino acid biosynthesis</keyword>
<feature type="binding site" evidence="13">
    <location>
        <position position="223"/>
    </location>
    <ligand>
        <name>Mg(2+)</name>
        <dbReference type="ChEBI" id="CHEBI:18420"/>
    </ligand>
</feature>
<comment type="pathway">
    <text evidence="3 13 14">Amino-acid biosynthesis; L-leucine biosynthesis; L-leucine from 3-methyl-2-oxobutanoate: step 3/4.</text>
</comment>
<dbReference type="InterPro" id="IPR004429">
    <property type="entry name" value="Isopropylmalate_DH"/>
</dbReference>
<dbReference type="EC" id="1.1.1.85" evidence="13"/>
<dbReference type="InterPro" id="IPR024084">
    <property type="entry name" value="IsoPropMal-DH-like_dom"/>
</dbReference>
<feature type="binding site" evidence="13">
    <location>
        <position position="106"/>
    </location>
    <ligand>
        <name>substrate</name>
    </ligand>
</feature>
<comment type="caution">
    <text evidence="13">Lacks conserved residue(s) required for the propagation of feature annotation.</text>
</comment>
<dbReference type="SUPFAM" id="SSF53659">
    <property type="entry name" value="Isocitrate/Isopropylmalate dehydrogenase-like"/>
    <property type="match status" value="1"/>
</dbReference>
<keyword evidence="7 13" id="KW-0028">Amino-acid biosynthesis</keyword>
<dbReference type="PROSITE" id="PS00470">
    <property type="entry name" value="IDH_IMDH"/>
    <property type="match status" value="1"/>
</dbReference>
<organism evidence="16 17">
    <name type="scientific">Youngiibacter multivorans</name>
    <dbReference type="NCBI Taxonomy" id="937251"/>
    <lineage>
        <taxon>Bacteria</taxon>
        <taxon>Bacillati</taxon>
        <taxon>Bacillota</taxon>
        <taxon>Clostridia</taxon>
        <taxon>Eubacteriales</taxon>
        <taxon>Clostridiaceae</taxon>
        <taxon>Youngiibacter</taxon>
    </lineage>
</organism>
<dbReference type="InterPro" id="IPR019818">
    <property type="entry name" value="IsoCit/isopropylmalate_DH_CS"/>
</dbReference>
<comment type="caution">
    <text evidence="16">The sequence shown here is derived from an EMBL/GenBank/DDBJ whole genome shotgun (WGS) entry which is preliminary data.</text>
</comment>
<comment type="subcellular location">
    <subcellularLocation>
        <location evidence="13">Cytoplasm</location>
    </subcellularLocation>
</comment>
<evidence type="ECO:0000256" key="9">
    <source>
        <dbReference type="ARBA" id="ARBA00022842"/>
    </source>
</evidence>
<comment type="subunit">
    <text evidence="5 13 14">Homodimer.</text>
</comment>
<dbReference type="Proteomes" id="UP001519271">
    <property type="component" value="Unassembled WGS sequence"/>
</dbReference>
<dbReference type="SMART" id="SM01329">
    <property type="entry name" value="Iso_dh"/>
    <property type="match status" value="1"/>
</dbReference>
<feature type="binding site" evidence="13">
    <location>
        <position position="247"/>
    </location>
    <ligand>
        <name>Mg(2+)</name>
        <dbReference type="ChEBI" id="CHEBI:18420"/>
    </ligand>
</feature>
<evidence type="ECO:0000256" key="8">
    <source>
        <dbReference type="ARBA" id="ARBA00022723"/>
    </source>
</evidence>
<keyword evidence="17" id="KW-1185">Reference proteome</keyword>
<evidence type="ECO:0000256" key="3">
    <source>
        <dbReference type="ARBA" id="ARBA00004762"/>
    </source>
</evidence>
<reference evidence="16 17" key="1">
    <citation type="submission" date="2021-03" db="EMBL/GenBank/DDBJ databases">
        <title>Genomic Encyclopedia of Type Strains, Phase IV (KMG-IV): sequencing the most valuable type-strain genomes for metagenomic binning, comparative biology and taxonomic classification.</title>
        <authorList>
            <person name="Goeker M."/>
        </authorList>
    </citation>
    <scope>NUCLEOTIDE SEQUENCE [LARGE SCALE GENOMIC DNA]</scope>
    <source>
        <strain evidence="16 17">DSM 6139</strain>
    </source>
</reference>
<keyword evidence="6 13" id="KW-0432">Leucine biosynthesis</keyword>
<dbReference type="RefSeq" id="WP_209458481.1">
    <property type="nucleotide sequence ID" value="NZ_JAGGKC010000004.1"/>
</dbReference>
<dbReference type="PANTHER" id="PTHR42979:SF1">
    <property type="entry name" value="3-ISOPROPYLMALATE DEHYDROGENASE"/>
    <property type="match status" value="1"/>
</dbReference>
<dbReference type="NCBIfam" id="TIGR00169">
    <property type="entry name" value="leuB"/>
    <property type="match status" value="1"/>
</dbReference>
<dbReference type="Pfam" id="PF00180">
    <property type="entry name" value="Iso_dh"/>
    <property type="match status" value="1"/>
</dbReference>
<feature type="domain" description="Isopropylmalate dehydrogenase-like" evidence="15">
    <location>
        <begin position="4"/>
        <end position="352"/>
    </location>
</feature>
<evidence type="ECO:0000256" key="7">
    <source>
        <dbReference type="ARBA" id="ARBA00022605"/>
    </source>
</evidence>
<comment type="cofactor">
    <cofactor evidence="2">
        <name>Mn(2+)</name>
        <dbReference type="ChEBI" id="CHEBI:29035"/>
    </cofactor>
</comment>
<evidence type="ECO:0000256" key="13">
    <source>
        <dbReference type="HAMAP-Rule" id="MF_01033"/>
    </source>
</evidence>
<keyword evidence="9 13" id="KW-0460">Magnesium</keyword>
<evidence type="ECO:0000259" key="15">
    <source>
        <dbReference type="SMART" id="SM01329"/>
    </source>
</evidence>
<dbReference type="PANTHER" id="PTHR42979">
    <property type="entry name" value="3-ISOPROPYLMALATE DEHYDROGENASE"/>
    <property type="match status" value="1"/>
</dbReference>
<comment type="catalytic activity">
    <reaction evidence="1 13 14">
        <text>(2R,3S)-3-isopropylmalate + NAD(+) = 4-methyl-2-oxopentanoate + CO2 + NADH</text>
        <dbReference type="Rhea" id="RHEA:32271"/>
        <dbReference type="ChEBI" id="CHEBI:16526"/>
        <dbReference type="ChEBI" id="CHEBI:17865"/>
        <dbReference type="ChEBI" id="CHEBI:35121"/>
        <dbReference type="ChEBI" id="CHEBI:57540"/>
        <dbReference type="ChEBI" id="CHEBI:57945"/>
        <dbReference type="EC" id="1.1.1.85"/>
    </reaction>
</comment>
<evidence type="ECO:0000256" key="4">
    <source>
        <dbReference type="ARBA" id="ARBA00008319"/>
    </source>
</evidence>
<dbReference type="GO" id="GO:0003862">
    <property type="term" value="F:3-isopropylmalate dehydrogenase activity"/>
    <property type="evidence" value="ECO:0007669"/>
    <property type="project" value="UniProtKB-EC"/>
</dbReference>
<comment type="cofactor">
    <cofactor evidence="13 14">
        <name>Mg(2+)</name>
        <dbReference type="ChEBI" id="CHEBI:18420"/>
    </cofactor>
    <cofactor evidence="13 14">
        <name>Mn(2+)</name>
        <dbReference type="ChEBI" id="CHEBI:29035"/>
    </cofactor>
    <text evidence="13 14">Binds 1 Mg(2+) or Mn(2+) ion per subunit.</text>
</comment>
<evidence type="ECO:0000313" key="17">
    <source>
        <dbReference type="Proteomes" id="UP001519271"/>
    </source>
</evidence>
<accession>A0ABS4G115</accession>
<feature type="binding site" evidence="13">
    <location>
        <position position="223"/>
    </location>
    <ligand>
        <name>substrate</name>
    </ligand>
</feature>
<evidence type="ECO:0000256" key="1">
    <source>
        <dbReference type="ARBA" id="ARBA00000624"/>
    </source>
</evidence>
<evidence type="ECO:0000256" key="5">
    <source>
        <dbReference type="ARBA" id="ARBA00011738"/>
    </source>
</evidence>
<sequence>MNYKIAVIPGDGIGVDVINEAVKALDKIGELYGHTFQYEYRLVGGCCVDAYGVPIQDETIDVCRNSDAILFGAAGGPKWDNLPFELRPERGLGRLRKEFNLFANLRPSKIYEDLKEKSPLKNRVIEKGVDIMLIRDLTGGIYFSEKGNRIGKYGEEAYDVECYSKFEVERVARKAFEIAMGRKKLVTSVDKSNALFSGKLWRDTVAEVAKDFPEVRLENMLVDKAAMEIACNPSRFDVILTTSIFGDILSDEAGVTTGSVGMLPSAAINEKGFGLYEPIHGTAPDIAGMGIANPLASFAAVEMLLRIGLGLDEEAAAIDRAINKVLHDGYRTGDIFMEGNTKVTTAEMGAHTVERITK</sequence>
<feature type="site" description="Important for catalysis" evidence="13">
    <location>
        <position position="191"/>
    </location>
</feature>
<keyword evidence="10 13" id="KW-0560">Oxidoreductase</keyword>
<feature type="binding site" evidence="13">
    <location>
        <position position="251"/>
    </location>
    <ligand>
        <name>Mg(2+)</name>
        <dbReference type="ChEBI" id="CHEBI:18420"/>
    </ligand>
</feature>
<dbReference type="Gene3D" id="3.40.718.10">
    <property type="entry name" value="Isopropylmalate Dehydrogenase"/>
    <property type="match status" value="1"/>
</dbReference>
<feature type="binding site" evidence="13">
    <location>
        <position position="96"/>
    </location>
    <ligand>
        <name>substrate</name>
    </ligand>
</feature>
<comment type="function">
    <text evidence="13 14">Catalyzes the oxidation of 3-carboxy-2-hydroxy-4-methylpentanoate (3-isopropylmalate) to 3-carboxy-4-methyl-2-oxopentanoate. The product decarboxylates to 4-methyl-2 oxopentanoate.</text>
</comment>
<dbReference type="EMBL" id="JAGGKC010000004">
    <property type="protein sequence ID" value="MBP1918239.1"/>
    <property type="molecule type" value="Genomic_DNA"/>
</dbReference>
<keyword evidence="13" id="KW-0963">Cytoplasm</keyword>
<name>A0ABS4G115_9CLOT</name>
<feature type="binding site" evidence="13">
    <location>
        <position position="135"/>
    </location>
    <ligand>
        <name>substrate</name>
    </ligand>
</feature>
<keyword evidence="11 13" id="KW-0520">NAD</keyword>
<evidence type="ECO:0000256" key="12">
    <source>
        <dbReference type="ARBA" id="ARBA00023304"/>
    </source>
</evidence>
<protein>
    <recommendedName>
        <fullName evidence="13">3-isopropylmalate dehydrogenase</fullName>
        <ecNumber evidence="13">1.1.1.85</ecNumber>
    </recommendedName>
    <alternativeName>
        <fullName evidence="13">3-IPM-DH</fullName>
    </alternativeName>
    <alternativeName>
        <fullName evidence="13">Beta-IPM dehydrogenase</fullName>
        <shortName evidence="13">IMDH</shortName>
    </alternativeName>
</protein>
<comment type="similarity">
    <text evidence="4 13">Belongs to the isocitrate and isopropylmalate dehydrogenases family. LeuB type 1 subfamily.</text>
</comment>
<evidence type="ECO:0000313" key="16">
    <source>
        <dbReference type="EMBL" id="MBP1918239.1"/>
    </source>
</evidence>